<dbReference type="Gene3D" id="2.30.110.10">
    <property type="entry name" value="Electron Transport, Fmn-binding Protein, Chain A"/>
    <property type="match status" value="1"/>
</dbReference>
<gene>
    <name evidence="1" type="ORF">WIS52_18175</name>
</gene>
<dbReference type="Proteomes" id="UP001494902">
    <property type="component" value="Unassembled WGS sequence"/>
</dbReference>
<dbReference type="Pfam" id="PF04299">
    <property type="entry name" value="FMN_bind_2"/>
    <property type="match status" value="1"/>
</dbReference>
<evidence type="ECO:0000313" key="2">
    <source>
        <dbReference type="Proteomes" id="UP001494902"/>
    </source>
</evidence>
<keyword evidence="2" id="KW-1185">Reference proteome</keyword>
<dbReference type="RefSeq" id="WP_349299469.1">
    <property type="nucleotide sequence ID" value="NZ_JBEDNQ010000007.1"/>
</dbReference>
<evidence type="ECO:0000313" key="1">
    <source>
        <dbReference type="EMBL" id="MEQ3552405.1"/>
    </source>
</evidence>
<proteinExistence type="predicted"/>
<dbReference type="InterPro" id="IPR012349">
    <property type="entry name" value="Split_barrel_FMN-bd"/>
</dbReference>
<comment type="caution">
    <text evidence="1">The sequence shown here is derived from an EMBL/GenBank/DDBJ whole genome shotgun (WGS) entry which is preliminary data.</text>
</comment>
<organism evidence="1 2">
    <name type="scientific">Pseudonocardia nematodicida</name>
    <dbReference type="NCBI Taxonomy" id="1206997"/>
    <lineage>
        <taxon>Bacteria</taxon>
        <taxon>Bacillati</taxon>
        <taxon>Actinomycetota</taxon>
        <taxon>Actinomycetes</taxon>
        <taxon>Pseudonocardiales</taxon>
        <taxon>Pseudonocardiaceae</taxon>
        <taxon>Pseudonocardia</taxon>
    </lineage>
</organism>
<name>A0ABV1KD70_9PSEU</name>
<protein>
    <submittedName>
        <fullName evidence="1">FMN-binding negative transcriptional regulator</fullName>
    </submittedName>
</protein>
<sequence length="98" mass="10469">MYVPRHFAPDDDAVRALLSRPGAADLVTDGPDGPEATLLPFLHDFYVTPAWYAKFKLSQNRPAADVDGVLAGLRAAGERADADLVEAHRRGPGGPDTT</sequence>
<reference evidence="1 2" key="1">
    <citation type="submission" date="2024-03" db="EMBL/GenBank/DDBJ databases">
        <title>Draft genome sequence of Pseudonocardia nematodicida JCM 31783.</title>
        <authorList>
            <person name="Butdee W."/>
            <person name="Duangmal K."/>
        </authorList>
    </citation>
    <scope>NUCLEOTIDE SEQUENCE [LARGE SCALE GENOMIC DNA]</scope>
    <source>
        <strain evidence="1 2">JCM 31783</strain>
    </source>
</reference>
<dbReference type="EMBL" id="JBEDNQ010000007">
    <property type="protein sequence ID" value="MEQ3552405.1"/>
    <property type="molecule type" value="Genomic_DNA"/>
</dbReference>
<dbReference type="InterPro" id="IPR007396">
    <property type="entry name" value="TR_PAI2-type"/>
</dbReference>
<accession>A0ABV1KD70</accession>